<organism evidence="3 4">
    <name type="scientific">Saponaria officinalis</name>
    <name type="common">Common soapwort</name>
    <name type="synonym">Lychnis saponaria</name>
    <dbReference type="NCBI Taxonomy" id="3572"/>
    <lineage>
        <taxon>Eukaryota</taxon>
        <taxon>Viridiplantae</taxon>
        <taxon>Streptophyta</taxon>
        <taxon>Embryophyta</taxon>
        <taxon>Tracheophyta</taxon>
        <taxon>Spermatophyta</taxon>
        <taxon>Magnoliopsida</taxon>
        <taxon>eudicotyledons</taxon>
        <taxon>Gunneridae</taxon>
        <taxon>Pentapetalae</taxon>
        <taxon>Caryophyllales</taxon>
        <taxon>Caryophyllaceae</taxon>
        <taxon>Caryophylleae</taxon>
        <taxon>Saponaria</taxon>
    </lineage>
</organism>
<dbReference type="AlphaFoldDB" id="A0AAW1N551"/>
<protein>
    <recommendedName>
        <fullName evidence="2">F-box domain-containing protein</fullName>
    </recommendedName>
</protein>
<dbReference type="PANTHER" id="PTHR31672">
    <property type="entry name" value="BNACNNG10540D PROTEIN"/>
    <property type="match status" value="1"/>
</dbReference>
<gene>
    <name evidence="3" type="ORF">RND81_01G013600</name>
</gene>
<keyword evidence="4" id="KW-1185">Reference proteome</keyword>
<dbReference type="Gene3D" id="1.20.1280.50">
    <property type="match status" value="1"/>
</dbReference>
<accession>A0AAW1N551</accession>
<dbReference type="InterPro" id="IPR036047">
    <property type="entry name" value="F-box-like_dom_sf"/>
</dbReference>
<evidence type="ECO:0000259" key="2">
    <source>
        <dbReference type="PROSITE" id="PS50181"/>
    </source>
</evidence>
<dbReference type="PROSITE" id="PS50181">
    <property type="entry name" value="FBOX"/>
    <property type="match status" value="1"/>
</dbReference>
<dbReference type="InterPro" id="IPR013187">
    <property type="entry name" value="F-box-assoc_dom_typ3"/>
</dbReference>
<dbReference type="Proteomes" id="UP001443914">
    <property type="component" value="Unassembled WGS sequence"/>
</dbReference>
<feature type="region of interest" description="Disordered" evidence="1">
    <location>
        <begin position="1"/>
        <end position="20"/>
    </location>
</feature>
<evidence type="ECO:0000256" key="1">
    <source>
        <dbReference type="SAM" id="MobiDB-lite"/>
    </source>
</evidence>
<proteinExistence type="predicted"/>
<sequence>MALRKRKTATATTTTATGSHRYPTRWKNKRYALFDVPREIIFNILLLIPAKLLHDVVRYVCKQWFDIVSDPVFVRVHRQMSSAGFLIQNPVERSKIYYIQEDTARLKVTEYQIPLHARINGSLNGLLLLHDMTNTDLYHVVNPITKKNFSLPPLTGFGYDNTCSKAGFGVDSSGLCKVVHASPTPTACCDEVLINMRVFTVGVDLSWRFIDFKGISLSKREKYALRCSSLFIAGFIYWYNMPYCNGVALDVDTETVYKFSFPAGLSRHERPYLEFLTTETCLGVVWTEGDIWRFWKLKDVKTSDWTELNGISIGPVLSRVDKMFYPRNMYFCLPVRLINGDFWFCRRVDKEYVVIRYNLVSDNFSFSPMTKVYCDTLIHPHVHTLIHPHVHTLISPKNC</sequence>
<evidence type="ECO:0000313" key="3">
    <source>
        <dbReference type="EMBL" id="KAK9755265.1"/>
    </source>
</evidence>
<dbReference type="InterPro" id="IPR050796">
    <property type="entry name" value="SCF_F-box_component"/>
</dbReference>
<reference evidence="3" key="1">
    <citation type="submission" date="2024-03" db="EMBL/GenBank/DDBJ databases">
        <title>WGS assembly of Saponaria officinalis var. Norfolk2.</title>
        <authorList>
            <person name="Jenkins J."/>
            <person name="Shu S."/>
            <person name="Grimwood J."/>
            <person name="Barry K."/>
            <person name="Goodstein D."/>
            <person name="Schmutz J."/>
            <person name="Leebens-Mack J."/>
            <person name="Osbourn A."/>
        </authorList>
    </citation>
    <scope>NUCLEOTIDE SEQUENCE [LARGE SCALE GENOMIC DNA]</scope>
    <source>
        <strain evidence="3">JIC</strain>
    </source>
</reference>
<dbReference type="Pfam" id="PF08268">
    <property type="entry name" value="FBA_3"/>
    <property type="match status" value="1"/>
</dbReference>
<dbReference type="NCBIfam" id="TIGR01640">
    <property type="entry name" value="F_box_assoc_1"/>
    <property type="match status" value="1"/>
</dbReference>
<dbReference type="EMBL" id="JBDFQZ010000001">
    <property type="protein sequence ID" value="KAK9755265.1"/>
    <property type="molecule type" value="Genomic_DNA"/>
</dbReference>
<dbReference type="InterPro" id="IPR001810">
    <property type="entry name" value="F-box_dom"/>
</dbReference>
<evidence type="ECO:0000313" key="4">
    <source>
        <dbReference type="Proteomes" id="UP001443914"/>
    </source>
</evidence>
<dbReference type="InterPro" id="IPR017451">
    <property type="entry name" value="F-box-assoc_interact_dom"/>
</dbReference>
<dbReference type="SUPFAM" id="SSF81383">
    <property type="entry name" value="F-box domain"/>
    <property type="match status" value="1"/>
</dbReference>
<comment type="caution">
    <text evidence="3">The sequence shown here is derived from an EMBL/GenBank/DDBJ whole genome shotgun (WGS) entry which is preliminary data.</text>
</comment>
<name>A0AAW1N551_SAPOF</name>
<dbReference type="PANTHER" id="PTHR31672:SF13">
    <property type="entry name" value="F-BOX PROTEIN CPR30-LIKE"/>
    <property type="match status" value="1"/>
</dbReference>
<feature type="domain" description="F-box" evidence="2">
    <location>
        <begin position="30"/>
        <end position="76"/>
    </location>
</feature>